<dbReference type="PANTHER" id="PTHR43377">
    <property type="entry name" value="BILIVERDIN REDUCTASE A"/>
    <property type="match status" value="1"/>
</dbReference>
<dbReference type="OrthoDB" id="103047at2"/>
<dbReference type="EMBL" id="SMKZ01000003">
    <property type="protein sequence ID" value="TDE14192.1"/>
    <property type="molecule type" value="Genomic_DNA"/>
</dbReference>
<dbReference type="InParanoid" id="A0A4R5DJ87"/>
<feature type="domain" description="GFO/IDH/MocA-like oxidoreductase" evidence="3">
    <location>
        <begin position="141"/>
        <end position="275"/>
    </location>
</feature>
<evidence type="ECO:0000256" key="1">
    <source>
        <dbReference type="SAM" id="MobiDB-lite"/>
    </source>
</evidence>
<dbReference type="Pfam" id="PF01408">
    <property type="entry name" value="GFO_IDH_MocA"/>
    <property type="match status" value="1"/>
</dbReference>
<evidence type="ECO:0000259" key="3">
    <source>
        <dbReference type="Pfam" id="PF22725"/>
    </source>
</evidence>
<gene>
    <name evidence="4" type="ORF">E1269_03235</name>
</gene>
<proteinExistence type="predicted"/>
<protein>
    <submittedName>
        <fullName evidence="4">Gfo/Idh/MocA family oxidoreductase</fullName>
    </submittedName>
</protein>
<dbReference type="Proteomes" id="UP000294739">
    <property type="component" value="Unassembled WGS sequence"/>
</dbReference>
<evidence type="ECO:0000313" key="4">
    <source>
        <dbReference type="EMBL" id="TDE14192.1"/>
    </source>
</evidence>
<name>A0A4R5DJ87_9ACTN</name>
<feature type="region of interest" description="Disordered" evidence="1">
    <location>
        <begin position="347"/>
        <end position="370"/>
    </location>
</feature>
<comment type="caution">
    <text evidence="4">The sequence shown here is derived from an EMBL/GenBank/DDBJ whole genome shotgun (WGS) entry which is preliminary data.</text>
</comment>
<sequence length="370" mass="38117">MRSHPRGGRTAMTRLRVGLVGAGWWARQTHLPELAGHPDAEVAAVCDPDGDRAAAAAQCGAVVVPDVDGVLAAGVDAVVVATPHDEHAAAAEPCLAAGVDVLVEKPMTLDPGQAWRLVRIAAETGARLHTGFTYVHGGPARRLRDLVRDGAVGDVTLLHATFATAVHRLYRGQVGWQQVEESAAVSSLPDTYAAPARGGGQLWAQSVHAVSLLLWVTGLVPRQVHAAMDAAGLAVDLSNALTMTFTSGAVGTAASSGAVGAHDRRIEEYRVVGLDGHALLDTVAGRLQVVSARDGDADATWPEKERNPVGAPVRCLVDAALGRAEVVADGTLGAWTTAVAWAAAEAARTGRPVDVPGPGAAAEPDDRADC</sequence>
<organism evidence="4 5">
    <name type="scientific">Jiangella asiatica</name>
    <dbReference type="NCBI Taxonomy" id="2530372"/>
    <lineage>
        <taxon>Bacteria</taxon>
        <taxon>Bacillati</taxon>
        <taxon>Actinomycetota</taxon>
        <taxon>Actinomycetes</taxon>
        <taxon>Jiangellales</taxon>
        <taxon>Jiangellaceae</taxon>
        <taxon>Jiangella</taxon>
    </lineage>
</organism>
<dbReference type="InterPro" id="IPR051450">
    <property type="entry name" value="Gfo/Idh/MocA_Oxidoreductases"/>
</dbReference>
<feature type="domain" description="Gfo/Idh/MocA-like oxidoreductase N-terminal" evidence="2">
    <location>
        <begin position="15"/>
        <end position="132"/>
    </location>
</feature>
<dbReference type="AlphaFoldDB" id="A0A4R5DJ87"/>
<dbReference type="Pfam" id="PF22725">
    <property type="entry name" value="GFO_IDH_MocA_C3"/>
    <property type="match status" value="1"/>
</dbReference>
<dbReference type="Gene3D" id="3.30.360.10">
    <property type="entry name" value="Dihydrodipicolinate Reductase, domain 2"/>
    <property type="match status" value="1"/>
</dbReference>
<dbReference type="InterPro" id="IPR036291">
    <property type="entry name" value="NAD(P)-bd_dom_sf"/>
</dbReference>
<dbReference type="SUPFAM" id="SSF55347">
    <property type="entry name" value="Glyceraldehyde-3-phosphate dehydrogenase-like, C-terminal domain"/>
    <property type="match status" value="1"/>
</dbReference>
<dbReference type="PANTHER" id="PTHR43377:SF1">
    <property type="entry name" value="BILIVERDIN REDUCTASE A"/>
    <property type="match status" value="1"/>
</dbReference>
<accession>A0A4R5DJ87</accession>
<dbReference type="SUPFAM" id="SSF51735">
    <property type="entry name" value="NAD(P)-binding Rossmann-fold domains"/>
    <property type="match status" value="1"/>
</dbReference>
<reference evidence="4 5" key="1">
    <citation type="submission" date="2019-03" db="EMBL/GenBank/DDBJ databases">
        <title>Draft genome sequences of novel Actinobacteria.</title>
        <authorList>
            <person name="Sahin N."/>
            <person name="Ay H."/>
            <person name="Saygin H."/>
        </authorList>
    </citation>
    <scope>NUCLEOTIDE SEQUENCE [LARGE SCALE GENOMIC DNA]</scope>
    <source>
        <strain evidence="4 5">5K138</strain>
    </source>
</reference>
<evidence type="ECO:0000259" key="2">
    <source>
        <dbReference type="Pfam" id="PF01408"/>
    </source>
</evidence>
<dbReference type="InterPro" id="IPR000683">
    <property type="entry name" value="Gfo/Idh/MocA-like_OxRdtase_N"/>
</dbReference>
<evidence type="ECO:0000313" key="5">
    <source>
        <dbReference type="Proteomes" id="UP000294739"/>
    </source>
</evidence>
<dbReference type="Gene3D" id="3.40.50.720">
    <property type="entry name" value="NAD(P)-binding Rossmann-like Domain"/>
    <property type="match status" value="1"/>
</dbReference>
<dbReference type="GO" id="GO:0000166">
    <property type="term" value="F:nucleotide binding"/>
    <property type="evidence" value="ECO:0007669"/>
    <property type="project" value="InterPro"/>
</dbReference>
<keyword evidence="5" id="KW-1185">Reference proteome</keyword>
<dbReference type="InterPro" id="IPR055170">
    <property type="entry name" value="GFO_IDH_MocA-like_dom"/>
</dbReference>